<keyword evidence="2" id="KW-1185">Reference proteome</keyword>
<sequence length="198" mass="22620">ELTQFDFESYLKWDAGRDESRQMALRVAFLRNDTNAAFNIFESRNEITFTSQKHKAEITVKVPTDRTNGEYLVNLGYVSPKSANYDVIYRNVIRTEDSSDFSSEIQMTINLPKLKPIVASWEKSIYVTSVPNHSFRIRNNLIVNLGEDRLAGVAVSAVYVNSGHLNKFFHGEFSVNGRLIPLHFGIKNDIRLLEDNSL</sequence>
<reference evidence="1" key="1">
    <citation type="submission" date="2021-06" db="EMBL/GenBank/DDBJ databases">
        <authorList>
            <person name="Hodson N. C."/>
            <person name="Mongue J. A."/>
            <person name="Jaron S. K."/>
        </authorList>
    </citation>
    <scope>NUCLEOTIDE SEQUENCE</scope>
</reference>
<accession>A0A8J2L7Y9</accession>
<dbReference type="AlphaFoldDB" id="A0A8J2L7Y9"/>
<proteinExistence type="predicted"/>
<name>A0A8J2L7Y9_9HEXA</name>
<feature type="non-terminal residue" evidence="1">
    <location>
        <position position="1"/>
    </location>
</feature>
<gene>
    <name evidence="1" type="ORF">AFUS01_LOCUS27955</name>
</gene>
<organism evidence="1 2">
    <name type="scientific">Allacma fusca</name>
    <dbReference type="NCBI Taxonomy" id="39272"/>
    <lineage>
        <taxon>Eukaryota</taxon>
        <taxon>Metazoa</taxon>
        <taxon>Ecdysozoa</taxon>
        <taxon>Arthropoda</taxon>
        <taxon>Hexapoda</taxon>
        <taxon>Collembola</taxon>
        <taxon>Symphypleona</taxon>
        <taxon>Sminthuridae</taxon>
        <taxon>Allacma</taxon>
    </lineage>
</organism>
<evidence type="ECO:0000313" key="1">
    <source>
        <dbReference type="EMBL" id="CAG7817383.1"/>
    </source>
</evidence>
<dbReference type="EMBL" id="CAJVCH010392513">
    <property type="protein sequence ID" value="CAG7817383.1"/>
    <property type="molecule type" value="Genomic_DNA"/>
</dbReference>
<comment type="caution">
    <text evidence="1">The sequence shown here is derived from an EMBL/GenBank/DDBJ whole genome shotgun (WGS) entry which is preliminary data.</text>
</comment>
<protein>
    <submittedName>
        <fullName evidence="1">Uncharacterized protein</fullName>
    </submittedName>
</protein>
<dbReference type="Proteomes" id="UP000708208">
    <property type="component" value="Unassembled WGS sequence"/>
</dbReference>
<evidence type="ECO:0000313" key="2">
    <source>
        <dbReference type="Proteomes" id="UP000708208"/>
    </source>
</evidence>
<feature type="non-terminal residue" evidence="1">
    <location>
        <position position="198"/>
    </location>
</feature>